<organism evidence="2 3">
    <name type="scientific">Rubinisphaera italica</name>
    <dbReference type="NCBI Taxonomy" id="2527969"/>
    <lineage>
        <taxon>Bacteria</taxon>
        <taxon>Pseudomonadati</taxon>
        <taxon>Planctomycetota</taxon>
        <taxon>Planctomycetia</taxon>
        <taxon>Planctomycetales</taxon>
        <taxon>Planctomycetaceae</taxon>
        <taxon>Rubinisphaera</taxon>
    </lineage>
</organism>
<reference evidence="2 3" key="1">
    <citation type="submission" date="2019-02" db="EMBL/GenBank/DDBJ databases">
        <title>Deep-cultivation of Planctomycetes and their phenomic and genomic characterization uncovers novel biology.</title>
        <authorList>
            <person name="Wiegand S."/>
            <person name="Jogler M."/>
            <person name="Boedeker C."/>
            <person name="Pinto D."/>
            <person name="Vollmers J."/>
            <person name="Rivas-Marin E."/>
            <person name="Kohn T."/>
            <person name="Peeters S.H."/>
            <person name="Heuer A."/>
            <person name="Rast P."/>
            <person name="Oberbeckmann S."/>
            <person name="Bunk B."/>
            <person name="Jeske O."/>
            <person name="Meyerdierks A."/>
            <person name="Storesund J.E."/>
            <person name="Kallscheuer N."/>
            <person name="Luecker S."/>
            <person name="Lage O.M."/>
            <person name="Pohl T."/>
            <person name="Merkel B.J."/>
            <person name="Hornburger P."/>
            <person name="Mueller R.-W."/>
            <person name="Bruemmer F."/>
            <person name="Labrenz M."/>
            <person name="Spormann A.M."/>
            <person name="Op Den Camp H."/>
            <person name="Overmann J."/>
            <person name="Amann R."/>
            <person name="Jetten M.S.M."/>
            <person name="Mascher T."/>
            <person name="Medema M.H."/>
            <person name="Devos D.P."/>
            <person name="Kaster A.-K."/>
            <person name="Ovreas L."/>
            <person name="Rohde M."/>
            <person name="Galperin M.Y."/>
            <person name="Jogler C."/>
        </authorList>
    </citation>
    <scope>NUCLEOTIDE SEQUENCE [LARGE SCALE GENOMIC DNA]</scope>
    <source>
        <strain evidence="2 3">Pan54</strain>
    </source>
</reference>
<keyword evidence="3" id="KW-1185">Reference proteome</keyword>
<dbReference type="PANTHER" id="PTHR43760">
    <property type="entry name" value="ENDORIBONUCLEASE-RELATED"/>
    <property type="match status" value="1"/>
</dbReference>
<dbReference type="CDD" id="cd02199">
    <property type="entry name" value="YjgF_YER057c_UK114_like_1"/>
    <property type="match status" value="1"/>
</dbReference>
<dbReference type="EMBL" id="SJPG01000001">
    <property type="protein sequence ID" value="TWT61295.1"/>
    <property type="molecule type" value="Genomic_DNA"/>
</dbReference>
<evidence type="ECO:0000313" key="3">
    <source>
        <dbReference type="Proteomes" id="UP000316095"/>
    </source>
</evidence>
<dbReference type="Gene3D" id="3.30.1330.40">
    <property type="entry name" value="RutC-like"/>
    <property type="match status" value="1"/>
</dbReference>
<sequence>MNELIKKKFSDLGLTLPPAPEAVGSYTPVLKTGSLVVTSGQLPTIGKELAFRGKVGHDLTRDDGRSAAEVACLNALAQINKVIGGLENVKQIVRLEGFVQSTDDFTDQPYVMNGASDLLLKLFGDAGLHTRFAIGCNALPLNAAVELALWVEV</sequence>
<dbReference type="InterPro" id="IPR035959">
    <property type="entry name" value="RutC-like_sf"/>
</dbReference>
<name>A0A5C5XGM4_9PLAN</name>
<dbReference type="AlphaFoldDB" id="A0A5C5XGM4"/>
<gene>
    <name evidence="2" type="ORF">Pan54_20310</name>
</gene>
<dbReference type="OrthoDB" id="9806350at2"/>
<accession>A0A5C5XGM4</accession>
<dbReference type="PANTHER" id="PTHR43760:SF1">
    <property type="entry name" value="ENDORIBONUCLEASE L-PSP_CHORISMATE MUTASE-LIKE DOMAIN-CONTAINING PROTEIN"/>
    <property type="match status" value="1"/>
</dbReference>
<protein>
    <submittedName>
        <fullName evidence="2">Endoribonuclease L-PSP</fullName>
    </submittedName>
</protein>
<dbReference type="InterPro" id="IPR013813">
    <property type="entry name" value="Endoribo_LPSP/chorism_mut-like"/>
</dbReference>
<dbReference type="Pfam" id="PF14588">
    <property type="entry name" value="YjgF_endoribonc"/>
    <property type="match status" value="1"/>
</dbReference>
<dbReference type="RefSeq" id="WP_146503310.1">
    <property type="nucleotide sequence ID" value="NZ_SJPG01000001.1"/>
</dbReference>
<feature type="domain" description="Endoribonuclease L-PSP/chorismate mutase-like" evidence="1">
    <location>
        <begin position="11"/>
        <end position="152"/>
    </location>
</feature>
<evidence type="ECO:0000259" key="1">
    <source>
        <dbReference type="Pfam" id="PF14588"/>
    </source>
</evidence>
<proteinExistence type="predicted"/>
<dbReference type="SUPFAM" id="SSF55298">
    <property type="entry name" value="YjgF-like"/>
    <property type="match status" value="1"/>
</dbReference>
<evidence type="ECO:0000313" key="2">
    <source>
        <dbReference type="EMBL" id="TWT61295.1"/>
    </source>
</evidence>
<dbReference type="Proteomes" id="UP000316095">
    <property type="component" value="Unassembled WGS sequence"/>
</dbReference>
<comment type="caution">
    <text evidence="2">The sequence shown here is derived from an EMBL/GenBank/DDBJ whole genome shotgun (WGS) entry which is preliminary data.</text>
</comment>